<evidence type="ECO:0000313" key="8">
    <source>
        <dbReference type="EMBL" id="SVA03703.1"/>
    </source>
</evidence>
<evidence type="ECO:0000256" key="2">
    <source>
        <dbReference type="ARBA" id="ARBA00012118"/>
    </source>
</evidence>
<evidence type="ECO:0000256" key="1">
    <source>
        <dbReference type="ARBA" id="ARBA00007587"/>
    </source>
</evidence>
<dbReference type="PANTHER" id="PTHR11441:SF0">
    <property type="entry name" value="THYMIDINE KINASE, CYTOSOLIC"/>
    <property type="match status" value="1"/>
</dbReference>
<keyword evidence="3" id="KW-0237">DNA synthesis</keyword>
<dbReference type="GO" id="GO:0004797">
    <property type="term" value="F:thymidine kinase activity"/>
    <property type="evidence" value="ECO:0007669"/>
    <property type="project" value="UniProtKB-EC"/>
</dbReference>
<dbReference type="EMBL" id="UINC01003140">
    <property type="protein sequence ID" value="SVA03703.1"/>
    <property type="molecule type" value="Genomic_DNA"/>
</dbReference>
<dbReference type="Pfam" id="PF00265">
    <property type="entry name" value="TK"/>
    <property type="match status" value="1"/>
</dbReference>
<protein>
    <recommendedName>
        <fullName evidence="2">thymidine kinase</fullName>
        <ecNumber evidence="2">2.7.1.21</ecNumber>
    </recommendedName>
</protein>
<dbReference type="PANTHER" id="PTHR11441">
    <property type="entry name" value="THYMIDINE KINASE"/>
    <property type="match status" value="1"/>
</dbReference>
<dbReference type="EC" id="2.7.1.21" evidence="2"/>
<evidence type="ECO:0000256" key="7">
    <source>
        <dbReference type="ARBA" id="ARBA00022840"/>
    </source>
</evidence>
<dbReference type="InterPro" id="IPR001267">
    <property type="entry name" value="Thymidine_kinase"/>
</dbReference>
<dbReference type="Gene3D" id="3.40.50.300">
    <property type="entry name" value="P-loop containing nucleotide triphosphate hydrolases"/>
    <property type="match status" value="1"/>
</dbReference>
<evidence type="ECO:0000256" key="5">
    <source>
        <dbReference type="ARBA" id="ARBA00022741"/>
    </source>
</evidence>
<comment type="similarity">
    <text evidence="1">Belongs to the thymidine kinase family.</text>
</comment>
<dbReference type="GO" id="GO:0005524">
    <property type="term" value="F:ATP binding"/>
    <property type="evidence" value="ECO:0007669"/>
    <property type="project" value="UniProtKB-KW"/>
</dbReference>
<keyword evidence="4" id="KW-0808">Transferase</keyword>
<dbReference type="SUPFAM" id="SSF57716">
    <property type="entry name" value="Glucocorticoid receptor-like (DNA-binding domain)"/>
    <property type="match status" value="1"/>
</dbReference>
<dbReference type="GO" id="GO:0071897">
    <property type="term" value="P:DNA biosynthetic process"/>
    <property type="evidence" value="ECO:0007669"/>
    <property type="project" value="UniProtKB-KW"/>
</dbReference>
<gene>
    <name evidence="8" type="ORF">METZ01_LOCUS56557</name>
</gene>
<dbReference type="NCBIfam" id="NF003300">
    <property type="entry name" value="PRK04296.1-5"/>
    <property type="match status" value="1"/>
</dbReference>
<dbReference type="AlphaFoldDB" id="A0A381SQY7"/>
<dbReference type="PIRSF" id="PIRSF035805">
    <property type="entry name" value="TK_cell"/>
    <property type="match status" value="1"/>
</dbReference>
<evidence type="ECO:0000256" key="4">
    <source>
        <dbReference type="ARBA" id="ARBA00022679"/>
    </source>
</evidence>
<dbReference type="InterPro" id="IPR027417">
    <property type="entry name" value="P-loop_NTPase"/>
</dbReference>
<dbReference type="Gene3D" id="3.30.60.20">
    <property type="match status" value="1"/>
</dbReference>
<proteinExistence type="inferred from homology"/>
<keyword evidence="7" id="KW-0067">ATP-binding</keyword>
<reference evidence="8" key="1">
    <citation type="submission" date="2018-05" db="EMBL/GenBank/DDBJ databases">
        <authorList>
            <person name="Lanie J.A."/>
            <person name="Ng W.-L."/>
            <person name="Kazmierczak K.M."/>
            <person name="Andrzejewski T.M."/>
            <person name="Davidsen T.M."/>
            <person name="Wayne K.J."/>
            <person name="Tettelin H."/>
            <person name="Glass J.I."/>
            <person name="Rusch D."/>
            <person name="Podicherti R."/>
            <person name="Tsui H.-C.T."/>
            <person name="Winkler M.E."/>
        </authorList>
    </citation>
    <scope>NUCLEOTIDE SEQUENCE</scope>
</reference>
<accession>A0A381SQY7</accession>
<keyword evidence="5" id="KW-0547">Nucleotide-binding</keyword>
<dbReference type="GO" id="GO:0046104">
    <property type="term" value="P:thymidine metabolic process"/>
    <property type="evidence" value="ECO:0007669"/>
    <property type="project" value="TreeGrafter"/>
</dbReference>
<dbReference type="PROSITE" id="PS00603">
    <property type="entry name" value="TK_CELLULAR_TYPE"/>
    <property type="match status" value="1"/>
</dbReference>
<sequence>MARLHFNYSTMNAGKSTALLQTNYGYLEKGMKTILYTSAQDTRYGSSEIVSRIGIKSKAKTFKADDNLFEQISIAHAKSAIDCVLIDEAQFLIKEQVGQLGRVVDELDITVLAYGIRTDFQGELFEGSQYLLAWSDHLNEIRTVCHCGRKATMIVRVNEQGEIVREGEQIEIGGNERYLSLCRLHFDQGVTGKV</sequence>
<keyword evidence="6" id="KW-0418">Kinase</keyword>
<dbReference type="SUPFAM" id="SSF52540">
    <property type="entry name" value="P-loop containing nucleoside triphosphate hydrolases"/>
    <property type="match status" value="1"/>
</dbReference>
<dbReference type="InterPro" id="IPR020633">
    <property type="entry name" value="Thymidine_kinase_CS"/>
</dbReference>
<organism evidence="8">
    <name type="scientific">marine metagenome</name>
    <dbReference type="NCBI Taxonomy" id="408172"/>
    <lineage>
        <taxon>unclassified sequences</taxon>
        <taxon>metagenomes</taxon>
        <taxon>ecological metagenomes</taxon>
    </lineage>
</organism>
<dbReference type="HAMAP" id="MF_00124">
    <property type="entry name" value="Thymidine_kinase"/>
    <property type="match status" value="1"/>
</dbReference>
<evidence type="ECO:0000256" key="6">
    <source>
        <dbReference type="ARBA" id="ARBA00022777"/>
    </source>
</evidence>
<dbReference type="GO" id="GO:0005829">
    <property type="term" value="C:cytosol"/>
    <property type="evidence" value="ECO:0007669"/>
    <property type="project" value="TreeGrafter"/>
</dbReference>
<evidence type="ECO:0000256" key="3">
    <source>
        <dbReference type="ARBA" id="ARBA00022634"/>
    </source>
</evidence>
<name>A0A381SQY7_9ZZZZ</name>